<keyword evidence="2" id="KW-1185">Reference proteome</keyword>
<reference evidence="1 2" key="1">
    <citation type="journal article" date="2019" name="Commun. Biol.">
        <title>The bagworm genome reveals a unique fibroin gene that provides high tensile strength.</title>
        <authorList>
            <person name="Kono N."/>
            <person name="Nakamura H."/>
            <person name="Ohtoshi R."/>
            <person name="Tomita M."/>
            <person name="Numata K."/>
            <person name="Arakawa K."/>
        </authorList>
    </citation>
    <scope>NUCLEOTIDE SEQUENCE [LARGE SCALE GENOMIC DNA]</scope>
</reference>
<proteinExistence type="predicted"/>
<sequence length="252" mass="27903">MSRSCNDSFSPHDTYILNKVITERHNTHQCSAQSDEYVAREYAVRGLGSRTGAGAHRSAHIYVLPLSRWGRSYPMHKNTLSASLVHVFRVVQFKHTLAQIWLSFKKNGLPGGPERREKSRKLFVQENPLNTNYCTRTFRHHEDVAEVTVGLPLGLVTVGLPLGPVTEHIKELARTVKYHTLTEYGLEVVASAFAFCSASGSSGGLPFLISPFHRPDPPLSCIMFLLQETENTLLNAAMHTSMGGGDDLLSDG</sequence>
<accession>A0A4C1WA53</accession>
<dbReference type="AlphaFoldDB" id="A0A4C1WA53"/>
<dbReference type="Proteomes" id="UP000299102">
    <property type="component" value="Unassembled WGS sequence"/>
</dbReference>
<gene>
    <name evidence="1" type="ORF">EVAR_84991_1</name>
</gene>
<evidence type="ECO:0000313" key="2">
    <source>
        <dbReference type="Proteomes" id="UP000299102"/>
    </source>
</evidence>
<dbReference type="EMBL" id="BGZK01000501">
    <property type="protein sequence ID" value="GBP47399.1"/>
    <property type="molecule type" value="Genomic_DNA"/>
</dbReference>
<comment type="caution">
    <text evidence="1">The sequence shown here is derived from an EMBL/GenBank/DDBJ whole genome shotgun (WGS) entry which is preliminary data.</text>
</comment>
<organism evidence="1 2">
    <name type="scientific">Eumeta variegata</name>
    <name type="common">Bagworm moth</name>
    <name type="synonym">Eumeta japonica</name>
    <dbReference type="NCBI Taxonomy" id="151549"/>
    <lineage>
        <taxon>Eukaryota</taxon>
        <taxon>Metazoa</taxon>
        <taxon>Ecdysozoa</taxon>
        <taxon>Arthropoda</taxon>
        <taxon>Hexapoda</taxon>
        <taxon>Insecta</taxon>
        <taxon>Pterygota</taxon>
        <taxon>Neoptera</taxon>
        <taxon>Endopterygota</taxon>
        <taxon>Lepidoptera</taxon>
        <taxon>Glossata</taxon>
        <taxon>Ditrysia</taxon>
        <taxon>Tineoidea</taxon>
        <taxon>Psychidae</taxon>
        <taxon>Oiketicinae</taxon>
        <taxon>Eumeta</taxon>
    </lineage>
</organism>
<evidence type="ECO:0000313" key="1">
    <source>
        <dbReference type="EMBL" id="GBP47399.1"/>
    </source>
</evidence>
<name>A0A4C1WA53_EUMVA</name>
<protein>
    <submittedName>
        <fullName evidence="1">Uncharacterized protein</fullName>
    </submittedName>
</protein>